<dbReference type="PANTHER" id="PTHR45348:SF2">
    <property type="entry name" value="ZINC-TYPE ALCOHOL DEHYDROGENASE-LIKE PROTEIN C2E1P3.01"/>
    <property type="match status" value="1"/>
</dbReference>
<dbReference type="InterPro" id="IPR013154">
    <property type="entry name" value="ADH-like_N"/>
</dbReference>
<dbReference type="Proteomes" id="UP001296104">
    <property type="component" value="Unassembled WGS sequence"/>
</dbReference>
<dbReference type="EMBL" id="CAVMBE010000011">
    <property type="protein sequence ID" value="CAK3903054.1"/>
    <property type="molecule type" value="Genomic_DNA"/>
</dbReference>
<dbReference type="InterPro" id="IPR020843">
    <property type="entry name" value="ER"/>
</dbReference>
<evidence type="ECO:0000259" key="4">
    <source>
        <dbReference type="SMART" id="SM00829"/>
    </source>
</evidence>
<accession>A0AAI9E6P6</accession>
<evidence type="ECO:0000313" key="6">
    <source>
        <dbReference type="Proteomes" id="UP001296104"/>
    </source>
</evidence>
<dbReference type="AlphaFoldDB" id="A0AAI9E6P6"/>
<dbReference type="Pfam" id="PF08240">
    <property type="entry name" value="ADH_N"/>
    <property type="match status" value="1"/>
</dbReference>
<gene>
    <name evidence="5" type="ORF">LECACI_7A002494</name>
</gene>
<name>A0AAI9E6P6_9PEZI</name>
<dbReference type="GO" id="GO:0016651">
    <property type="term" value="F:oxidoreductase activity, acting on NAD(P)H"/>
    <property type="evidence" value="ECO:0007669"/>
    <property type="project" value="InterPro"/>
</dbReference>
<comment type="similarity">
    <text evidence="1">Belongs to the zinc-containing alcohol dehydrogenase family.</text>
</comment>
<feature type="domain" description="Enoyl reductase (ER)" evidence="4">
    <location>
        <begin position="84"/>
        <end position="444"/>
    </location>
</feature>
<proteinExistence type="inferred from homology"/>
<dbReference type="SUPFAM" id="SSF51735">
    <property type="entry name" value="NAD(P)-binding Rossmann-fold domains"/>
    <property type="match status" value="1"/>
</dbReference>
<dbReference type="Gene3D" id="3.40.50.720">
    <property type="entry name" value="NAD(P)-binding Rossmann-like Domain"/>
    <property type="match status" value="1"/>
</dbReference>
<comment type="caution">
    <text evidence="5">The sequence shown here is derived from an EMBL/GenBank/DDBJ whole genome shotgun (WGS) entry which is preliminary data.</text>
</comment>
<dbReference type="PANTHER" id="PTHR45348">
    <property type="entry name" value="HYPOTHETICAL OXIDOREDUCTASE (EUROFUNG)"/>
    <property type="match status" value="1"/>
</dbReference>
<reference evidence="5" key="1">
    <citation type="submission" date="2023-11" db="EMBL/GenBank/DDBJ databases">
        <authorList>
            <person name="Alioto T."/>
            <person name="Alioto T."/>
            <person name="Gomez Garrido J."/>
        </authorList>
    </citation>
    <scope>NUCLEOTIDE SEQUENCE</scope>
</reference>
<sequence>MSVKVMSARPPLAGAFYDDFDKALQAKIDWGTVTPVNTLDEVDGVKLEDDFGSAVFKRGTKHSSHQISVGHELPRKQKALLLHAVRESFQLKEDHQMHEIENPDDLVVRIKAIGLNPIDWKSVDYGYGIPHLPYVSGRDFAGTIVKAPSMTSHLRVGDTVLCPSTDYRDLRKAAFQEYAIASHSTVCRIPQHVSVSQGAALGVAYVAAALALGICLGLRIPHRSKEHGIDLLRLVRETPLGRLPPDVVPECLAIEESERARTGDWLVVWGGSSTSALFLSQIARLAGLRVILVVDVAKHGARLTGANGCICIDSHDSERAVDVIRGMTGNGLRLAIDTVGKQTAEHLARCFPSERNEDKRRPQLVGLAALPKERLPGVVYHSVPVKLFHEVPSIGSSLMTWLEDALEHKRLDLPHVEEAPGGLGGINDALDRMRQGQISGKRLVVPI</sequence>
<evidence type="ECO:0000256" key="2">
    <source>
        <dbReference type="ARBA" id="ARBA00011245"/>
    </source>
</evidence>
<dbReference type="InterPro" id="IPR011032">
    <property type="entry name" value="GroES-like_sf"/>
</dbReference>
<evidence type="ECO:0000256" key="3">
    <source>
        <dbReference type="ARBA" id="ARBA00023002"/>
    </source>
</evidence>
<comment type="subunit">
    <text evidence="2">Monomer.</text>
</comment>
<dbReference type="Gene3D" id="3.90.180.10">
    <property type="entry name" value="Medium-chain alcohol dehydrogenases, catalytic domain"/>
    <property type="match status" value="1"/>
</dbReference>
<dbReference type="CDD" id="cd08249">
    <property type="entry name" value="enoyl_reductase_like"/>
    <property type="match status" value="1"/>
</dbReference>
<keyword evidence="3" id="KW-0560">Oxidoreductase</keyword>
<evidence type="ECO:0000256" key="1">
    <source>
        <dbReference type="ARBA" id="ARBA00008072"/>
    </source>
</evidence>
<dbReference type="InterPro" id="IPR036291">
    <property type="entry name" value="NAD(P)-bd_dom_sf"/>
</dbReference>
<dbReference type="SMART" id="SM00829">
    <property type="entry name" value="PKS_ER"/>
    <property type="match status" value="1"/>
</dbReference>
<keyword evidence="6" id="KW-1185">Reference proteome</keyword>
<dbReference type="InterPro" id="IPR047122">
    <property type="entry name" value="Trans-enoyl_RdTase-like"/>
</dbReference>
<organism evidence="5 6">
    <name type="scientific">Lecanosticta acicola</name>
    <dbReference type="NCBI Taxonomy" id="111012"/>
    <lineage>
        <taxon>Eukaryota</taxon>
        <taxon>Fungi</taxon>
        <taxon>Dikarya</taxon>
        <taxon>Ascomycota</taxon>
        <taxon>Pezizomycotina</taxon>
        <taxon>Dothideomycetes</taxon>
        <taxon>Dothideomycetidae</taxon>
        <taxon>Mycosphaerellales</taxon>
        <taxon>Mycosphaerellaceae</taxon>
        <taxon>Lecanosticta</taxon>
    </lineage>
</organism>
<dbReference type="SUPFAM" id="SSF50129">
    <property type="entry name" value="GroES-like"/>
    <property type="match status" value="1"/>
</dbReference>
<evidence type="ECO:0000313" key="5">
    <source>
        <dbReference type="EMBL" id="CAK3903054.1"/>
    </source>
</evidence>
<protein>
    <submittedName>
        <fullName evidence="5">Alcohol dehydrogenase superfamily, zinc-type</fullName>
    </submittedName>
</protein>